<reference evidence="2" key="2">
    <citation type="submission" date="2021-10" db="EMBL/GenBank/DDBJ databases">
        <title>Phylogenomics reveals ancestral predisposition of the termite-cultivated fungus Termitomyces towards a domesticated lifestyle.</title>
        <authorList>
            <person name="Auxier B."/>
            <person name="Grum-Grzhimaylo A."/>
            <person name="Cardenas M.E."/>
            <person name="Lodge J.D."/>
            <person name="Laessoe T."/>
            <person name="Pedersen O."/>
            <person name="Smith M.E."/>
            <person name="Kuyper T.W."/>
            <person name="Franco-Molano E.A."/>
            <person name="Baroni T.J."/>
            <person name="Aanen D.K."/>
        </authorList>
    </citation>
    <scope>NUCLEOTIDE SEQUENCE</scope>
    <source>
        <strain evidence="2">AP01</strain>
        <tissue evidence="2">Mycelium</tissue>
    </source>
</reference>
<dbReference type="AlphaFoldDB" id="A0A9P7FWH9"/>
<accession>A0A9P7FWH9</accession>
<gene>
    <name evidence="2" type="ORF">DXG03_002524</name>
</gene>
<name>A0A9P7FWH9_9AGAR</name>
<keyword evidence="1" id="KW-0175">Coiled coil</keyword>
<feature type="non-terminal residue" evidence="2">
    <location>
        <position position="1"/>
    </location>
</feature>
<dbReference type="EMBL" id="JABCKV010001732">
    <property type="protein sequence ID" value="KAG5639902.1"/>
    <property type="molecule type" value="Genomic_DNA"/>
</dbReference>
<protein>
    <submittedName>
        <fullName evidence="2">Uncharacterized protein</fullName>
    </submittedName>
</protein>
<dbReference type="Proteomes" id="UP000775547">
    <property type="component" value="Unassembled WGS sequence"/>
</dbReference>
<evidence type="ECO:0000313" key="2">
    <source>
        <dbReference type="EMBL" id="KAG5639902.1"/>
    </source>
</evidence>
<evidence type="ECO:0000256" key="1">
    <source>
        <dbReference type="SAM" id="Coils"/>
    </source>
</evidence>
<sequence length="77" mass="8744">HSNAMSKNSFMHYTSPSLRHNAYNDSNKLVNIFGQAVGGIIEFNKQEVQKLNKNYKKVMRQKEDALEDACKAKEALA</sequence>
<evidence type="ECO:0000313" key="3">
    <source>
        <dbReference type="Proteomes" id="UP000775547"/>
    </source>
</evidence>
<feature type="coiled-coil region" evidence="1">
    <location>
        <begin position="41"/>
        <end position="72"/>
    </location>
</feature>
<comment type="caution">
    <text evidence="2">The sequence shown here is derived from an EMBL/GenBank/DDBJ whole genome shotgun (WGS) entry which is preliminary data.</text>
</comment>
<keyword evidence="3" id="KW-1185">Reference proteome</keyword>
<proteinExistence type="predicted"/>
<organism evidence="2 3">
    <name type="scientific">Asterophora parasitica</name>
    <dbReference type="NCBI Taxonomy" id="117018"/>
    <lineage>
        <taxon>Eukaryota</taxon>
        <taxon>Fungi</taxon>
        <taxon>Dikarya</taxon>
        <taxon>Basidiomycota</taxon>
        <taxon>Agaricomycotina</taxon>
        <taxon>Agaricomycetes</taxon>
        <taxon>Agaricomycetidae</taxon>
        <taxon>Agaricales</taxon>
        <taxon>Tricholomatineae</taxon>
        <taxon>Lyophyllaceae</taxon>
        <taxon>Asterophora</taxon>
    </lineage>
</organism>
<reference evidence="2" key="1">
    <citation type="submission" date="2020-07" db="EMBL/GenBank/DDBJ databases">
        <authorList>
            <person name="Nieuwenhuis M."/>
            <person name="Van De Peppel L.J.J."/>
        </authorList>
    </citation>
    <scope>NUCLEOTIDE SEQUENCE</scope>
    <source>
        <strain evidence="2">AP01</strain>
        <tissue evidence="2">Mycelium</tissue>
    </source>
</reference>